<keyword evidence="1" id="KW-0812">Transmembrane</keyword>
<organism evidence="2 3">
    <name type="scientific">Actinoplanes flavus</name>
    <dbReference type="NCBI Taxonomy" id="2820290"/>
    <lineage>
        <taxon>Bacteria</taxon>
        <taxon>Bacillati</taxon>
        <taxon>Actinomycetota</taxon>
        <taxon>Actinomycetes</taxon>
        <taxon>Micromonosporales</taxon>
        <taxon>Micromonosporaceae</taxon>
        <taxon>Actinoplanes</taxon>
    </lineage>
</organism>
<evidence type="ECO:0000256" key="1">
    <source>
        <dbReference type="SAM" id="Phobius"/>
    </source>
</evidence>
<reference evidence="2 3" key="1">
    <citation type="submission" date="2021-03" db="EMBL/GenBank/DDBJ databases">
        <title>Actinoplanes flavus sp. nov., a novel actinomycete isolated from Coconut Palm rhizosphere soil.</title>
        <authorList>
            <person name="Luo X."/>
        </authorList>
    </citation>
    <scope>NUCLEOTIDE SEQUENCE [LARGE SCALE GENOMIC DNA]</scope>
    <source>
        <strain evidence="2 3">NEAU-H7</strain>
    </source>
</reference>
<dbReference type="Proteomes" id="UP000679690">
    <property type="component" value="Unassembled WGS sequence"/>
</dbReference>
<gene>
    <name evidence="2" type="ORF">J5X75_38135</name>
</gene>
<proteinExistence type="predicted"/>
<dbReference type="RefSeq" id="WP_208472583.1">
    <property type="nucleotide sequence ID" value="NZ_JAGFNS010000037.1"/>
</dbReference>
<evidence type="ECO:0000313" key="3">
    <source>
        <dbReference type="Proteomes" id="UP000679690"/>
    </source>
</evidence>
<evidence type="ECO:0000313" key="2">
    <source>
        <dbReference type="EMBL" id="MBO3743334.1"/>
    </source>
</evidence>
<accession>A0ABS3UXP3</accession>
<comment type="caution">
    <text evidence="2">The sequence shown here is derived from an EMBL/GenBank/DDBJ whole genome shotgun (WGS) entry which is preliminary data.</text>
</comment>
<sequence>MNARLIPYLLVWLGLPAVAAVILLFSAQDTRAAWAARGDDGVRGTFVTGPNNCSGSACTPYGDWTAADGNSGRKDVILYDPPRLLTPGDEVEALDAGARNGVFTVGGDGLTRTVVTAFTGVAVFLLLVWLAALAVTVPRYRRRYAP</sequence>
<name>A0ABS3UXP3_9ACTN</name>
<keyword evidence="1" id="KW-0472">Membrane</keyword>
<dbReference type="EMBL" id="JAGFNS010000037">
    <property type="protein sequence ID" value="MBO3743334.1"/>
    <property type="molecule type" value="Genomic_DNA"/>
</dbReference>
<feature type="transmembrane region" description="Helical" evidence="1">
    <location>
        <begin position="114"/>
        <end position="137"/>
    </location>
</feature>
<keyword evidence="1" id="KW-1133">Transmembrane helix</keyword>
<keyword evidence="3" id="KW-1185">Reference proteome</keyword>
<protein>
    <submittedName>
        <fullName evidence="2">Uncharacterized protein</fullName>
    </submittedName>
</protein>